<name>A0A9P4R3T8_9PLEO</name>
<evidence type="ECO:0000256" key="1">
    <source>
        <dbReference type="SAM" id="MobiDB-lite"/>
    </source>
</evidence>
<keyword evidence="3" id="KW-1185">Reference proteome</keyword>
<gene>
    <name evidence="2" type="ORF">EJ04DRAFT_597153</name>
</gene>
<dbReference type="EMBL" id="ML996125">
    <property type="protein sequence ID" value="KAF2736421.1"/>
    <property type="molecule type" value="Genomic_DNA"/>
</dbReference>
<reference evidence="2" key="1">
    <citation type="journal article" date="2020" name="Stud. Mycol.">
        <title>101 Dothideomycetes genomes: a test case for predicting lifestyles and emergence of pathogens.</title>
        <authorList>
            <person name="Haridas S."/>
            <person name="Albert R."/>
            <person name="Binder M."/>
            <person name="Bloem J."/>
            <person name="Labutti K."/>
            <person name="Salamov A."/>
            <person name="Andreopoulos B."/>
            <person name="Baker S."/>
            <person name="Barry K."/>
            <person name="Bills G."/>
            <person name="Bluhm B."/>
            <person name="Cannon C."/>
            <person name="Castanera R."/>
            <person name="Culley D."/>
            <person name="Daum C."/>
            <person name="Ezra D."/>
            <person name="Gonzalez J."/>
            <person name="Henrissat B."/>
            <person name="Kuo A."/>
            <person name="Liang C."/>
            <person name="Lipzen A."/>
            <person name="Lutzoni F."/>
            <person name="Magnuson J."/>
            <person name="Mondo S."/>
            <person name="Nolan M."/>
            <person name="Ohm R."/>
            <person name="Pangilinan J."/>
            <person name="Park H.-J."/>
            <person name="Ramirez L."/>
            <person name="Alfaro M."/>
            <person name="Sun H."/>
            <person name="Tritt A."/>
            <person name="Yoshinaga Y."/>
            <person name="Zwiers L.-H."/>
            <person name="Turgeon B."/>
            <person name="Goodwin S."/>
            <person name="Spatafora J."/>
            <person name="Crous P."/>
            <person name="Grigoriev I."/>
        </authorList>
    </citation>
    <scope>NUCLEOTIDE SEQUENCE</scope>
    <source>
        <strain evidence="2">CBS 125425</strain>
    </source>
</reference>
<dbReference type="AlphaFoldDB" id="A0A9P4R3T8"/>
<evidence type="ECO:0000313" key="3">
    <source>
        <dbReference type="Proteomes" id="UP000799444"/>
    </source>
</evidence>
<accession>A0A9P4R3T8</accession>
<proteinExistence type="predicted"/>
<comment type="caution">
    <text evidence="2">The sequence shown here is derived from an EMBL/GenBank/DDBJ whole genome shotgun (WGS) entry which is preliminary data.</text>
</comment>
<sequence length="162" mass="17533">MANPGANHFDGQPCFAIYLLDNTRHRHGRHGQRSACADTCLKCSRSAKRRGAVAPAEEPWKPFLLAPPRPASSPTLPNPSPSHDPALRATARTLPHGPHGRSSQHCPTCCACHLPAFGLGLSAAFFFQRIQRILLALAQAPCTHTRVPEFACAEVISPGRIY</sequence>
<feature type="compositionally biased region" description="Pro residues" evidence="1">
    <location>
        <begin position="65"/>
        <end position="82"/>
    </location>
</feature>
<dbReference type="Proteomes" id="UP000799444">
    <property type="component" value="Unassembled WGS sequence"/>
</dbReference>
<protein>
    <submittedName>
        <fullName evidence="2">Uncharacterized protein</fullName>
    </submittedName>
</protein>
<organism evidence="2 3">
    <name type="scientific">Polyplosphaeria fusca</name>
    <dbReference type="NCBI Taxonomy" id="682080"/>
    <lineage>
        <taxon>Eukaryota</taxon>
        <taxon>Fungi</taxon>
        <taxon>Dikarya</taxon>
        <taxon>Ascomycota</taxon>
        <taxon>Pezizomycotina</taxon>
        <taxon>Dothideomycetes</taxon>
        <taxon>Pleosporomycetidae</taxon>
        <taxon>Pleosporales</taxon>
        <taxon>Tetraplosphaeriaceae</taxon>
        <taxon>Polyplosphaeria</taxon>
    </lineage>
</organism>
<feature type="region of interest" description="Disordered" evidence="1">
    <location>
        <begin position="63"/>
        <end position="99"/>
    </location>
</feature>
<evidence type="ECO:0000313" key="2">
    <source>
        <dbReference type="EMBL" id="KAF2736421.1"/>
    </source>
</evidence>